<dbReference type="PANTHER" id="PTHR48049:SF167">
    <property type="entry name" value="GLYCOSYLTRANSFERASE"/>
    <property type="match status" value="1"/>
</dbReference>
<reference evidence="5" key="1">
    <citation type="submission" date="2016-06" db="EMBL/GenBank/DDBJ databases">
        <authorList>
            <person name="Kjaerup R.B."/>
            <person name="Dalgaard T.S."/>
            <person name="Juul-Madsen H.R."/>
        </authorList>
    </citation>
    <scope>NUCLEOTIDE SEQUENCE</scope>
    <source>
        <tissue evidence="5">Flower</tissue>
    </source>
</reference>
<comment type="similarity">
    <text evidence="1 3">Belongs to the UDP-glycosyltransferase family.</text>
</comment>
<dbReference type="GO" id="GO:0035251">
    <property type="term" value="F:UDP-glucosyltransferase activity"/>
    <property type="evidence" value="ECO:0007669"/>
    <property type="project" value="InterPro"/>
</dbReference>
<name>A0A1V0CH66_9MAGN</name>
<dbReference type="CDD" id="cd03784">
    <property type="entry name" value="GT1_Gtf-like"/>
    <property type="match status" value="1"/>
</dbReference>
<dbReference type="InterPro" id="IPR035595">
    <property type="entry name" value="UDP_glycos_trans_CS"/>
</dbReference>
<evidence type="ECO:0000256" key="2">
    <source>
        <dbReference type="ARBA" id="ARBA00022679"/>
    </source>
</evidence>
<dbReference type="FunFam" id="3.40.50.2000:FF:000087">
    <property type="entry name" value="Glycosyltransferase"/>
    <property type="match status" value="1"/>
</dbReference>
<protein>
    <recommendedName>
        <fullName evidence="4">Glycosyltransferase</fullName>
        <ecNumber evidence="4">2.4.1.-</ecNumber>
    </recommendedName>
</protein>
<organism evidence="5">
    <name type="scientific">Paeonia delavayi</name>
    <name type="common">Delavay's tree peony</name>
    <dbReference type="NCBI Taxonomy" id="40707"/>
    <lineage>
        <taxon>Eukaryota</taxon>
        <taxon>Viridiplantae</taxon>
        <taxon>Streptophyta</taxon>
        <taxon>Embryophyta</taxon>
        <taxon>Tracheophyta</taxon>
        <taxon>Spermatophyta</taxon>
        <taxon>Magnoliopsida</taxon>
        <taxon>eudicotyledons</taxon>
        <taxon>Gunneridae</taxon>
        <taxon>Pentapetalae</taxon>
        <taxon>Saxifragales</taxon>
        <taxon>Paeoniaceae</taxon>
        <taxon>Paeonia</taxon>
    </lineage>
</organism>
<dbReference type="InterPro" id="IPR002213">
    <property type="entry name" value="UDP_glucos_trans"/>
</dbReference>
<dbReference type="PROSITE" id="PS00375">
    <property type="entry name" value="UDPGT"/>
    <property type="match status" value="1"/>
</dbReference>
<evidence type="ECO:0000256" key="4">
    <source>
        <dbReference type="RuleBase" id="RU362057"/>
    </source>
</evidence>
<dbReference type="AlphaFoldDB" id="A0A1V0CH66"/>
<dbReference type="SUPFAM" id="SSF53756">
    <property type="entry name" value="UDP-Glycosyltransferase/glycogen phosphorylase"/>
    <property type="match status" value="1"/>
</dbReference>
<dbReference type="FunFam" id="3.40.50.2000:FF:000037">
    <property type="entry name" value="Glycosyltransferase"/>
    <property type="match status" value="1"/>
</dbReference>
<dbReference type="EMBL" id="KX394686">
    <property type="protein sequence ID" value="ARA67361.1"/>
    <property type="molecule type" value="mRNA"/>
</dbReference>
<dbReference type="EC" id="2.4.1.-" evidence="4"/>
<proteinExistence type="evidence at transcript level"/>
<evidence type="ECO:0000256" key="1">
    <source>
        <dbReference type="ARBA" id="ARBA00009995"/>
    </source>
</evidence>
<accession>A0A1V0CH66</accession>
<keyword evidence="3 5" id="KW-0328">Glycosyltransferase</keyword>
<evidence type="ECO:0000256" key="3">
    <source>
        <dbReference type="RuleBase" id="RU003718"/>
    </source>
</evidence>
<evidence type="ECO:0000313" key="5">
    <source>
        <dbReference type="EMBL" id="ARA67361.1"/>
    </source>
</evidence>
<keyword evidence="2 3" id="KW-0808">Transferase</keyword>
<sequence>MCDNKIFHIAMYPWFAMGHLTSFLHISNKLAERGHMISFFLPTKTQPKLAPFNLHPNLINFLPIALPQVDGLPPGAETTSDVPFSFHPLLMTAMDLTKPFIESFLHDLKPHFIFYDFTHWLPSVTRQLGIKAIHYCTISPATVGYLISPERELHKKMLTEATLLNPPQSFPDSSIKLHVHEARGLASGSRREYGINVSFMDRQIISVAECDAITFKTCREIEGAYINYFEKYFQKPAFLAGPVVPEKPSFALEEKWANWLERFGHKTVIFCSFGSECILKKDQFEELVLGFEMTGLPFFAALKLPEGFSTIESALPEGFEERVKGRGVIHFGWVQQQIILGHPSVGCFVTHCGSGSLSEAMVTECQLVLLPHVGDQFINARMMSGDLRVGVEIERGEENGLFTRASVCKAVREVMDDGSEVGKEVRRNHGKWREFLLSEGLESWYIDDFVQKLQGMLG</sequence>
<dbReference type="Pfam" id="PF00201">
    <property type="entry name" value="UDPGT"/>
    <property type="match status" value="1"/>
</dbReference>
<dbReference type="InterPro" id="IPR050481">
    <property type="entry name" value="UDP-glycosyltransf_plant"/>
</dbReference>
<dbReference type="Gene3D" id="3.40.50.2000">
    <property type="entry name" value="Glycogen Phosphorylase B"/>
    <property type="match status" value="2"/>
</dbReference>
<dbReference type="PANTHER" id="PTHR48049">
    <property type="entry name" value="GLYCOSYLTRANSFERASE"/>
    <property type="match status" value="1"/>
</dbReference>